<evidence type="ECO:0000259" key="10">
    <source>
        <dbReference type="PROSITE" id="PS51123"/>
    </source>
</evidence>
<dbReference type="Gene3D" id="3.30.1330.60">
    <property type="entry name" value="OmpA-like domain"/>
    <property type="match status" value="1"/>
</dbReference>
<keyword evidence="6 8" id="KW-0449">Lipoprotein</keyword>
<dbReference type="PROSITE" id="PS51123">
    <property type="entry name" value="OMPA_2"/>
    <property type="match status" value="1"/>
</dbReference>
<evidence type="ECO:0000313" key="11">
    <source>
        <dbReference type="EMBL" id="KRT54745.1"/>
    </source>
</evidence>
<dbReference type="PANTHER" id="PTHR30329:SF21">
    <property type="entry name" value="LIPOPROTEIN YIAD-RELATED"/>
    <property type="match status" value="1"/>
</dbReference>
<proteinExistence type="inferred from homology"/>
<keyword evidence="4 8" id="KW-0564">Palmitate</keyword>
<keyword evidence="1 8" id="KW-0132">Cell division</keyword>
<dbReference type="PANTHER" id="PTHR30329">
    <property type="entry name" value="STATOR ELEMENT OF FLAGELLAR MOTOR COMPLEX"/>
    <property type="match status" value="1"/>
</dbReference>
<dbReference type="Proteomes" id="UP000051634">
    <property type="component" value="Unassembled WGS sequence"/>
</dbReference>
<name>A0A0T5Z610_9GAMM</name>
<dbReference type="InterPro" id="IPR036737">
    <property type="entry name" value="OmpA-like_sf"/>
</dbReference>
<dbReference type="CDD" id="cd07185">
    <property type="entry name" value="OmpA_C-like"/>
    <property type="match status" value="1"/>
</dbReference>
<dbReference type="OrthoDB" id="9809164at2"/>
<feature type="domain" description="OmpA-like" evidence="10">
    <location>
        <begin position="69"/>
        <end position="182"/>
    </location>
</feature>
<evidence type="ECO:0000256" key="7">
    <source>
        <dbReference type="ARBA" id="ARBA00023306"/>
    </source>
</evidence>
<dbReference type="NCBIfam" id="TIGR02802">
    <property type="entry name" value="Pal_lipo"/>
    <property type="match status" value="1"/>
</dbReference>
<dbReference type="InterPro" id="IPR014169">
    <property type="entry name" value="Pal_lipo_C"/>
</dbReference>
<comment type="caution">
    <text evidence="12">The sequence shown here is derived from an EMBL/GenBank/DDBJ whole genome shotgun (WGS) entry which is preliminary data.</text>
</comment>
<evidence type="ECO:0000256" key="9">
    <source>
        <dbReference type="SAM" id="MobiDB-lite"/>
    </source>
</evidence>
<evidence type="ECO:0000256" key="6">
    <source>
        <dbReference type="ARBA" id="ARBA00023288"/>
    </source>
</evidence>
<evidence type="ECO:0000313" key="14">
    <source>
        <dbReference type="Proteomes" id="UP000051634"/>
    </source>
</evidence>
<dbReference type="RefSeq" id="WP_057956947.1">
    <property type="nucleotide sequence ID" value="NZ_KQ556974.1"/>
</dbReference>
<comment type="function">
    <text evidence="8">Part of the Tol-Pal system, which plays a role in outer membrane invagination during cell division and is important for maintaining outer membrane integrity.</text>
</comment>
<dbReference type="Proteomes" id="UP000051276">
    <property type="component" value="Unassembled WGS sequence"/>
</dbReference>
<protein>
    <recommendedName>
        <fullName evidence="8">Peptidoglycan-associated lipoprotein</fullName>
        <shortName evidence="8">PAL</shortName>
    </recommendedName>
</protein>
<evidence type="ECO:0000256" key="5">
    <source>
        <dbReference type="ARBA" id="ARBA00023237"/>
    </source>
</evidence>
<evidence type="ECO:0000256" key="4">
    <source>
        <dbReference type="ARBA" id="ARBA00023139"/>
    </source>
</evidence>
<dbReference type="PATRIC" id="fig|54398.3.peg.1486"/>
<dbReference type="GO" id="GO:0009279">
    <property type="term" value="C:cell outer membrane"/>
    <property type="evidence" value="ECO:0007669"/>
    <property type="project" value="UniProtKB-SubCell"/>
</dbReference>
<reference evidence="13 14" key="1">
    <citation type="submission" date="2015-11" db="EMBL/GenBank/DDBJ databases">
        <title>The genome of Candidatus Endoriftia persephone in Ridgeia piscesae and population structure of the North Eastern Pacific vestimentiferan symbionts.</title>
        <authorList>
            <person name="Perez M."/>
            <person name="Juniper K.S."/>
        </authorList>
    </citation>
    <scope>NUCLEOTIDE SEQUENCE [LARGE SCALE GENOMIC DNA]</scope>
    <source>
        <strain evidence="12">Ind10</strain>
        <strain evidence="11">Ind11</strain>
    </source>
</reference>
<gene>
    <name evidence="8" type="primary">pal</name>
    <name evidence="11" type="ORF">Ga0074115_10950</name>
    <name evidence="12" type="ORF">Ga0076813_13063</name>
</gene>
<evidence type="ECO:0000256" key="3">
    <source>
        <dbReference type="ARBA" id="ARBA00023136"/>
    </source>
</evidence>
<dbReference type="EMBL" id="LDXT01000088">
    <property type="protein sequence ID" value="KRT54745.1"/>
    <property type="molecule type" value="Genomic_DNA"/>
</dbReference>
<keyword evidence="2 8" id="KW-0732">Signal</keyword>
<dbReference type="InterPro" id="IPR039001">
    <property type="entry name" value="Pal"/>
</dbReference>
<organism evidence="12 13">
    <name type="scientific">endosymbiont of Ridgeia piscesae</name>
    <dbReference type="NCBI Taxonomy" id="54398"/>
    <lineage>
        <taxon>Bacteria</taxon>
        <taxon>Pseudomonadati</taxon>
        <taxon>Pseudomonadota</taxon>
        <taxon>Gammaproteobacteria</taxon>
        <taxon>sulfur-oxidizing symbionts</taxon>
    </lineage>
</organism>
<keyword evidence="5 8" id="KW-0998">Cell outer membrane</keyword>
<dbReference type="AlphaFoldDB" id="A0A0T5Z610"/>
<evidence type="ECO:0000256" key="2">
    <source>
        <dbReference type="ARBA" id="ARBA00022729"/>
    </source>
</evidence>
<accession>A0A0T5Z610</accession>
<dbReference type="PRINTS" id="PR01021">
    <property type="entry name" value="OMPADOMAIN"/>
</dbReference>
<dbReference type="STRING" id="54398.Ga0074115_10950"/>
<keyword evidence="7 8" id="KW-0131">Cell cycle</keyword>
<keyword evidence="14" id="KW-1185">Reference proteome</keyword>
<dbReference type="HAMAP" id="MF_02204">
    <property type="entry name" value="Pal"/>
    <property type="match status" value="1"/>
</dbReference>
<dbReference type="InterPro" id="IPR006664">
    <property type="entry name" value="OMP_bac"/>
</dbReference>
<keyword evidence="3 8" id="KW-0472">Membrane</keyword>
<dbReference type="Pfam" id="PF00691">
    <property type="entry name" value="OmpA"/>
    <property type="match status" value="1"/>
</dbReference>
<dbReference type="InterPro" id="IPR006665">
    <property type="entry name" value="OmpA-like"/>
</dbReference>
<dbReference type="GO" id="GO:0051301">
    <property type="term" value="P:cell division"/>
    <property type="evidence" value="ECO:0007669"/>
    <property type="project" value="UniProtKB-UniRule"/>
</dbReference>
<dbReference type="EMBL" id="LMXI01000388">
    <property type="protein sequence ID" value="KRT58223.1"/>
    <property type="molecule type" value="Genomic_DNA"/>
</dbReference>
<evidence type="ECO:0000256" key="8">
    <source>
        <dbReference type="HAMAP-Rule" id="MF_02204"/>
    </source>
</evidence>
<feature type="region of interest" description="Disordered" evidence="9">
    <location>
        <begin position="25"/>
        <end position="51"/>
    </location>
</feature>
<evidence type="ECO:0000256" key="1">
    <source>
        <dbReference type="ARBA" id="ARBA00022618"/>
    </source>
</evidence>
<dbReference type="PROSITE" id="PS51257">
    <property type="entry name" value="PROKAR_LIPOPROTEIN"/>
    <property type="match status" value="1"/>
</dbReference>
<dbReference type="SUPFAM" id="SSF103088">
    <property type="entry name" value="OmpA-like"/>
    <property type="match status" value="1"/>
</dbReference>
<sequence length="182" mass="19640">MRSDLIKWAFSVLALVLVAGCSSTPEKDESASAGAEVSEQSTGAGGASYGGASTAAASQGMAWSGDPLDNPQSLLSTRVIYFDFDQSQVRSEFRDVLSAHADYLASHPQVSLRLEGHADERGTREYNLGLGEHRANAVRQLLMAEGVDTNQLIVISYGEERPASFANNEEAWALNRRVELVY</sequence>
<dbReference type="InterPro" id="IPR050330">
    <property type="entry name" value="Bact_OuterMem_StrucFunc"/>
</dbReference>
<comment type="similarity">
    <text evidence="8">Belongs to the Pal lipoprotein family.</text>
</comment>
<comment type="subunit">
    <text evidence="8">The Tol-Pal system is composed of five core proteins: the inner membrane proteins TolA, TolQ and TolR, the periplasmic protein TolB and the outer membrane protein Pal. They form a network linking the inner and outer membranes and the peptidoglycan layer.</text>
</comment>
<evidence type="ECO:0000313" key="12">
    <source>
        <dbReference type="EMBL" id="KRT58223.1"/>
    </source>
</evidence>
<evidence type="ECO:0000313" key="13">
    <source>
        <dbReference type="Proteomes" id="UP000051276"/>
    </source>
</evidence>
<comment type="subcellular location">
    <subcellularLocation>
        <location evidence="8">Cell outer membrane</location>
        <topology evidence="8">Lipid-anchor</topology>
    </subcellularLocation>
</comment>